<dbReference type="InterPro" id="IPR035940">
    <property type="entry name" value="CAP_sf"/>
</dbReference>
<dbReference type="InterPro" id="IPR018244">
    <property type="entry name" value="Allrgn_V5/Tpx1_CS"/>
</dbReference>
<dbReference type="SUPFAM" id="SSF55797">
    <property type="entry name" value="PR-1-like"/>
    <property type="match status" value="1"/>
</dbReference>
<protein>
    <submittedName>
        <fullName evidence="4">Scoloptoxin SSD976-like</fullName>
    </submittedName>
</protein>
<dbReference type="OrthoDB" id="43654at2759"/>
<feature type="signal peptide" evidence="1">
    <location>
        <begin position="1"/>
        <end position="33"/>
    </location>
</feature>
<dbReference type="InterPro" id="IPR001283">
    <property type="entry name" value="CRISP-related"/>
</dbReference>
<dbReference type="AlphaFoldDB" id="A0A6P8ZRJ5"/>
<evidence type="ECO:0000313" key="4">
    <source>
        <dbReference type="RefSeq" id="XP_034247714.1"/>
    </source>
</evidence>
<dbReference type="PRINTS" id="PR00837">
    <property type="entry name" value="V5TPXLIKE"/>
</dbReference>
<dbReference type="InterPro" id="IPR014044">
    <property type="entry name" value="CAP_dom"/>
</dbReference>
<feature type="domain" description="SCP" evidence="2">
    <location>
        <begin position="49"/>
        <end position="203"/>
    </location>
</feature>
<dbReference type="InterPro" id="IPR002413">
    <property type="entry name" value="V5_allergen-like"/>
</dbReference>
<dbReference type="FunCoup" id="A0A6P8ZRJ5">
    <property type="interactions" value="18"/>
</dbReference>
<dbReference type="PRINTS" id="PR00838">
    <property type="entry name" value="V5ALLERGEN"/>
</dbReference>
<dbReference type="CDD" id="cd05380">
    <property type="entry name" value="CAP_euk"/>
    <property type="match status" value="1"/>
</dbReference>
<dbReference type="GO" id="GO:0005576">
    <property type="term" value="C:extracellular region"/>
    <property type="evidence" value="ECO:0007669"/>
    <property type="project" value="UniProtKB-SubCell"/>
</dbReference>
<evidence type="ECO:0000259" key="2">
    <source>
        <dbReference type="SMART" id="SM00198"/>
    </source>
</evidence>
<feature type="chain" id="PRO_5027984872" evidence="1">
    <location>
        <begin position="34"/>
        <end position="243"/>
    </location>
</feature>
<keyword evidence="3" id="KW-1185">Reference proteome</keyword>
<organism evidence="4">
    <name type="scientific">Thrips palmi</name>
    <name type="common">Melon thrips</name>
    <dbReference type="NCBI Taxonomy" id="161013"/>
    <lineage>
        <taxon>Eukaryota</taxon>
        <taxon>Metazoa</taxon>
        <taxon>Ecdysozoa</taxon>
        <taxon>Arthropoda</taxon>
        <taxon>Hexapoda</taxon>
        <taxon>Insecta</taxon>
        <taxon>Pterygota</taxon>
        <taxon>Neoptera</taxon>
        <taxon>Paraneoptera</taxon>
        <taxon>Thysanoptera</taxon>
        <taxon>Terebrantia</taxon>
        <taxon>Thripoidea</taxon>
        <taxon>Thripidae</taxon>
        <taxon>Thrips</taxon>
    </lineage>
</organism>
<dbReference type="PROSITE" id="PS01009">
    <property type="entry name" value="CRISP_1"/>
    <property type="match status" value="1"/>
</dbReference>
<keyword evidence="1" id="KW-0732">Signal</keyword>
<name>A0A6P8ZRJ5_THRPL</name>
<evidence type="ECO:0000313" key="3">
    <source>
        <dbReference type="Proteomes" id="UP000515158"/>
    </source>
</evidence>
<sequence length="243" mass="26026">MNTAMTTLRAACAGRRGVLLAAVALSVLATAAACSQGGKQLISRGVSCSDKQIILDTHNRLRQSVALGRVAGQPGAANMMEMTWDEELASVAQRWADSCLPGHDHSRHVSRFYVGQNIATSWTYPRPNALGGTPEFAKQISNWFNEVRSYSFRSSSAATGHYSQLVWGDSHLVGCGYAYYHDQSRGYTKVYVCNYGPGGNVAGTAPYATGAPACPRYGTKPSSKYPGLCSTHGYYSGNIACYG</sequence>
<dbReference type="GeneID" id="117649249"/>
<dbReference type="PROSITE" id="PS01010">
    <property type="entry name" value="CRISP_2"/>
    <property type="match status" value="1"/>
</dbReference>
<dbReference type="PANTHER" id="PTHR10334">
    <property type="entry name" value="CYSTEINE-RICH SECRETORY PROTEIN-RELATED"/>
    <property type="match status" value="1"/>
</dbReference>
<dbReference type="SMART" id="SM00198">
    <property type="entry name" value="SCP"/>
    <property type="match status" value="1"/>
</dbReference>
<proteinExistence type="predicted"/>
<evidence type="ECO:0000256" key="1">
    <source>
        <dbReference type="SAM" id="SignalP"/>
    </source>
</evidence>
<dbReference type="Gene3D" id="3.40.33.10">
    <property type="entry name" value="CAP"/>
    <property type="match status" value="1"/>
</dbReference>
<gene>
    <name evidence="4" type="primary">LOC117649249</name>
</gene>
<dbReference type="Pfam" id="PF00188">
    <property type="entry name" value="CAP"/>
    <property type="match status" value="1"/>
</dbReference>
<dbReference type="InParanoid" id="A0A6P8ZRJ5"/>
<dbReference type="KEGG" id="tpal:117649249"/>
<reference evidence="4" key="1">
    <citation type="submission" date="2025-08" db="UniProtKB">
        <authorList>
            <consortium name="RefSeq"/>
        </authorList>
    </citation>
    <scope>IDENTIFICATION</scope>
    <source>
        <tissue evidence="4">Total insect</tissue>
    </source>
</reference>
<dbReference type="RefSeq" id="XP_034247714.1">
    <property type="nucleotide sequence ID" value="XM_034391823.1"/>
</dbReference>
<accession>A0A6P8ZRJ5</accession>
<dbReference type="Proteomes" id="UP000515158">
    <property type="component" value="Unplaced"/>
</dbReference>